<name>A0A1J5SKV5_9ZZZZ</name>
<comment type="caution">
    <text evidence="1">The sequence shown here is derived from an EMBL/GenBank/DDBJ whole genome shotgun (WGS) entry which is preliminary data.</text>
</comment>
<accession>A0A1J5SKV5</accession>
<organism evidence="1">
    <name type="scientific">mine drainage metagenome</name>
    <dbReference type="NCBI Taxonomy" id="410659"/>
    <lineage>
        <taxon>unclassified sequences</taxon>
        <taxon>metagenomes</taxon>
        <taxon>ecological metagenomes</taxon>
    </lineage>
</organism>
<reference evidence="1" key="1">
    <citation type="submission" date="2016-10" db="EMBL/GenBank/DDBJ databases">
        <title>Sequence of Gallionella enrichment culture.</title>
        <authorList>
            <person name="Poehlein A."/>
            <person name="Muehling M."/>
            <person name="Daniel R."/>
        </authorList>
    </citation>
    <scope>NUCLEOTIDE SEQUENCE</scope>
</reference>
<dbReference type="EMBL" id="MLJW01000075">
    <property type="protein sequence ID" value="OIR02332.1"/>
    <property type="molecule type" value="Genomic_DNA"/>
</dbReference>
<proteinExistence type="predicted"/>
<gene>
    <name evidence="1" type="ORF">GALL_154890</name>
</gene>
<protein>
    <submittedName>
        <fullName evidence="1">Uncharacterized protein</fullName>
    </submittedName>
</protein>
<sequence length="138" mass="16179">MRHRRYNLILAAMGLFLVYWGTRPASQIAYDKSCRLVGLQPKISAWIYGDTFWEMQLVQTDESLEWLQRAQASDSHALDNEDRNAIEQRMSRLYDQQLAQDSGTDQSHRKAVLHHYDQIAWLSSCDAVIRLKLRQGRR</sequence>
<dbReference type="AlphaFoldDB" id="A0A1J5SKV5"/>
<evidence type="ECO:0000313" key="1">
    <source>
        <dbReference type="EMBL" id="OIR02332.1"/>
    </source>
</evidence>